<organism evidence="8 9">
    <name type="scientific">Testicularia cyperi</name>
    <dbReference type="NCBI Taxonomy" id="1882483"/>
    <lineage>
        <taxon>Eukaryota</taxon>
        <taxon>Fungi</taxon>
        <taxon>Dikarya</taxon>
        <taxon>Basidiomycota</taxon>
        <taxon>Ustilaginomycotina</taxon>
        <taxon>Ustilaginomycetes</taxon>
        <taxon>Ustilaginales</taxon>
        <taxon>Anthracoideaceae</taxon>
        <taxon>Testicularia</taxon>
    </lineage>
</organism>
<dbReference type="OrthoDB" id="66982at2759"/>
<dbReference type="GO" id="GO:0005634">
    <property type="term" value="C:nucleus"/>
    <property type="evidence" value="ECO:0007669"/>
    <property type="project" value="UniProtKB-SubCell"/>
</dbReference>
<comment type="subcellular location">
    <subcellularLocation>
        <location evidence="1">Nucleus</location>
    </subcellularLocation>
</comment>
<dbReference type="AlphaFoldDB" id="A0A317XX88"/>
<dbReference type="FunFam" id="1.10.20.10:FF:000023">
    <property type="entry name" value="transcription initiation protein SPT3 homolog"/>
    <property type="match status" value="1"/>
</dbReference>
<feature type="region of interest" description="Disordered" evidence="7">
    <location>
        <begin position="332"/>
        <end position="422"/>
    </location>
</feature>
<evidence type="ECO:0000313" key="9">
    <source>
        <dbReference type="Proteomes" id="UP000246740"/>
    </source>
</evidence>
<feature type="compositionally biased region" description="Polar residues" evidence="7">
    <location>
        <begin position="336"/>
        <end position="345"/>
    </location>
</feature>
<evidence type="ECO:0000256" key="7">
    <source>
        <dbReference type="SAM" id="MobiDB-lite"/>
    </source>
</evidence>
<name>A0A317XX88_9BASI</name>
<evidence type="ECO:0000256" key="5">
    <source>
        <dbReference type="ARBA" id="ARBA00023242"/>
    </source>
</evidence>
<dbReference type="GO" id="GO:0006366">
    <property type="term" value="P:transcription by RNA polymerase II"/>
    <property type="evidence" value="ECO:0007669"/>
    <property type="project" value="InterPro"/>
</dbReference>
<evidence type="ECO:0000313" key="8">
    <source>
        <dbReference type="EMBL" id="PWZ02907.1"/>
    </source>
</evidence>
<gene>
    <name evidence="8" type="ORF">BCV70DRAFT_209405</name>
</gene>
<dbReference type="FunCoup" id="A0A317XX88">
    <property type="interactions" value="56"/>
</dbReference>
<proteinExistence type="inferred from homology"/>
<keyword evidence="3" id="KW-0010">Activator</keyword>
<evidence type="ECO:0000256" key="1">
    <source>
        <dbReference type="ARBA" id="ARBA00004123"/>
    </source>
</evidence>
<dbReference type="Gene3D" id="1.10.20.10">
    <property type="entry name" value="Histone, subunit A"/>
    <property type="match status" value="1"/>
</dbReference>
<keyword evidence="5" id="KW-0539">Nucleus</keyword>
<feature type="region of interest" description="Disordered" evidence="7">
    <location>
        <begin position="1"/>
        <end position="32"/>
    </location>
</feature>
<dbReference type="GO" id="GO:0006357">
    <property type="term" value="P:regulation of transcription by RNA polymerase II"/>
    <property type="evidence" value="ECO:0007669"/>
    <property type="project" value="UniProtKB-ARBA"/>
</dbReference>
<dbReference type="InterPro" id="IPR009072">
    <property type="entry name" value="Histone-fold"/>
</dbReference>
<dbReference type="InterPro" id="IPR003195">
    <property type="entry name" value="TFIID_TAF13"/>
</dbReference>
<feature type="compositionally biased region" description="Low complexity" evidence="7">
    <location>
        <begin position="376"/>
        <end position="403"/>
    </location>
</feature>
<accession>A0A317XX88</accession>
<keyword evidence="4" id="KW-0804">Transcription</keyword>
<dbReference type="PANTHER" id="PTHR11380:SF16">
    <property type="entry name" value="TRANSCRIPTION INITIATION PROTEIN SPT3 HOMOLOG"/>
    <property type="match status" value="1"/>
</dbReference>
<evidence type="ECO:0000256" key="6">
    <source>
        <dbReference type="ARBA" id="ARBA00061274"/>
    </source>
</evidence>
<dbReference type="GO" id="GO:0003712">
    <property type="term" value="F:transcription coregulator activity"/>
    <property type="evidence" value="ECO:0007669"/>
    <property type="project" value="TreeGrafter"/>
</dbReference>
<dbReference type="GO" id="GO:0000124">
    <property type="term" value="C:SAGA complex"/>
    <property type="evidence" value="ECO:0007669"/>
    <property type="project" value="TreeGrafter"/>
</dbReference>
<keyword evidence="9" id="KW-1185">Reference proteome</keyword>
<dbReference type="PANTHER" id="PTHR11380">
    <property type="entry name" value="TRANSCRIPTION INITIATION FACTOR TFIID/SUPT3-RELATED"/>
    <property type="match status" value="1"/>
</dbReference>
<dbReference type="SUPFAM" id="SSF47113">
    <property type="entry name" value="Histone-fold"/>
    <property type="match status" value="1"/>
</dbReference>
<dbReference type="GO" id="GO:0046982">
    <property type="term" value="F:protein heterodimerization activity"/>
    <property type="evidence" value="ECO:0007669"/>
    <property type="project" value="InterPro"/>
</dbReference>
<evidence type="ECO:0000256" key="4">
    <source>
        <dbReference type="ARBA" id="ARBA00023163"/>
    </source>
</evidence>
<reference evidence="8 9" key="1">
    <citation type="journal article" date="2018" name="Mol. Biol. Evol.">
        <title>Broad Genomic Sampling Reveals a Smut Pathogenic Ancestry of the Fungal Clade Ustilaginomycotina.</title>
        <authorList>
            <person name="Kijpornyongpan T."/>
            <person name="Mondo S.J."/>
            <person name="Barry K."/>
            <person name="Sandor L."/>
            <person name="Lee J."/>
            <person name="Lipzen A."/>
            <person name="Pangilinan J."/>
            <person name="LaButti K."/>
            <person name="Hainaut M."/>
            <person name="Henrissat B."/>
            <person name="Grigoriev I.V."/>
            <person name="Spatafora J.W."/>
            <person name="Aime M.C."/>
        </authorList>
    </citation>
    <scope>NUCLEOTIDE SEQUENCE [LARGE SCALE GENOMIC DNA]</scope>
    <source>
        <strain evidence="8 9">MCA 3645</strain>
    </source>
</reference>
<evidence type="ECO:0000256" key="3">
    <source>
        <dbReference type="ARBA" id="ARBA00023159"/>
    </source>
</evidence>
<dbReference type="STRING" id="1882483.A0A317XX88"/>
<evidence type="ECO:0000256" key="2">
    <source>
        <dbReference type="ARBA" id="ARBA00023015"/>
    </source>
</evidence>
<dbReference type="EMBL" id="KZ819188">
    <property type="protein sequence ID" value="PWZ02907.1"/>
    <property type="molecule type" value="Genomic_DNA"/>
</dbReference>
<dbReference type="InParanoid" id="A0A317XX88"/>
<feature type="region of interest" description="Disordered" evidence="7">
    <location>
        <begin position="174"/>
        <end position="200"/>
    </location>
</feature>
<comment type="similarity">
    <text evidence="6">Belongs to the SPT3 family.</text>
</comment>
<dbReference type="Pfam" id="PF02269">
    <property type="entry name" value="TFIID-18kDa"/>
    <property type="match status" value="1"/>
</dbReference>
<feature type="compositionally biased region" description="Basic and acidic residues" evidence="7">
    <location>
        <begin position="366"/>
        <end position="375"/>
    </location>
</feature>
<keyword evidence="2" id="KW-0805">Transcription regulation</keyword>
<dbReference type="CDD" id="cd22926">
    <property type="entry name" value="HFD_SPT3"/>
    <property type="match status" value="1"/>
</dbReference>
<protein>
    <submittedName>
        <fullName evidence="8">TFIID-18kDa-domain-containing protein</fullName>
    </submittedName>
</protein>
<dbReference type="Proteomes" id="UP000246740">
    <property type="component" value="Unassembled WGS sequence"/>
</dbReference>
<sequence length="476" mass="52667">MQALSLGEGEVQSAPPASWERHVPSQSSTGARNTHVTFMTRPYMFSMFDSGPPQHTELPSTLACIVRQCFGGLFAGTDGIDGDGAMPEYRYQVEIAQMMFVFADVVDPAPDVTRLVEDIVRTQVIEMIIQSRRLAQRRASKYLSPEDLIFLIRYDRAKVNRLRTYLSWKDVRKNAKDSGDSAGAPSTEMDALEDPTAIDGPSMKATKMKIRLPWEISSVYSEHLISLPGADGEEEEDEDDLEAHEDSMQRLKDADEATRQMTRDEYVHYSECRQASFTFRKAKKFREFINSNAYLDVKPNDDIIDILGFLAFEVVRELCVGAVAIKKSLEEKESVRTATRVQDQNSTSAASSTKRKATDTADESSDPAKRARSDTLDGNLANTTTTTTAANANTDPAPTTDPNSQLGTDTKQHPSNESDNDLCTLFTLPPTVETPLRPSHIHEAFAKLQRGRAALTTGIRGSGGPGGLRRTRVFVI</sequence>